<dbReference type="Pfam" id="PF00397">
    <property type="entry name" value="WW"/>
    <property type="match status" value="1"/>
</dbReference>
<protein>
    <recommendedName>
        <fullName evidence="1">WW domain-containing protein</fullName>
    </recommendedName>
</protein>
<dbReference type="AlphaFoldDB" id="A0A6A5ACP2"/>
<sequence length="500" mass="56508">MDRLDARRDQVLAAVGRAVRVAQGHWVYQWMALVWTMYGQPWWTWLFATITGTATEGGTESAWAKDKLTTNDVYRDRLLAKEIAMFVDLGDALGMSGAQRHALFVKFLHLDWMRRSAISIQDLCMYCTLRRSRFADCILPVPNDGGGFRQFRNRFELVQLTTALFNVCTLPPSKLVEWALAQAKTDPVVQALVPDCDKSPPLRLEIAQVLLFVYGTLTPNEAHVKSALETLYLSSSDSVAASHGMMTLEAIVERFPVLIFPVFWLQRTLRRRVLGTKFWAALQVRRTSWGSGQIFYTPRELMDEAKAYRTATDERDYVHAKHDDDDETRHVMTVRTKVLPVDDGGGVVEEEDATGPLGFAATIQRYSNEATAWQVTADNLLAAIHIKQVQMDGNMGAEAVGVEYTRITKALRNGTLTPKEAESIRKSIVKQYGYNFASFIVGHSHLRHNQHDAAAGQTKHKVKKQADDPENWQKLFDPSTKRAFFYNALTGESDWQLPPH</sequence>
<dbReference type="Gene3D" id="2.20.70.10">
    <property type="match status" value="1"/>
</dbReference>
<dbReference type="InterPro" id="IPR036020">
    <property type="entry name" value="WW_dom_sf"/>
</dbReference>
<dbReference type="EMBL" id="VJMI01013647">
    <property type="protein sequence ID" value="KAF0747237.1"/>
    <property type="molecule type" value="Genomic_DNA"/>
</dbReference>
<evidence type="ECO:0000313" key="3">
    <source>
        <dbReference type="Proteomes" id="UP000469452"/>
    </source>
</evidence>
<reference evidence="2 3" key="1">
    <citation type="submission" date="2019-06" db="EMBL/GenBank/DDBJ databases">
        <title>Genomics analysis of Aphanomyces spp. identifies a new class of oomycete effector associated with host adaptation.</title>
        <authorList>
            <person name="Gaulin E."/>
        </authorList>
    </citation>
    <scope>NUCLEOTIDE SEQUENCE [LARGE SCALE GENOMIC DNA]</scope>
    <source>
        <strain evidence="2 3">E</strain>
    </source>
</reference>
<gene>
    <name evidence="2" type="ORF">AaE_007796</name>
</gene>
<evidence type="ECO:0000313" key="2">
    <source>
        <dbReference type="EMBL" id="KAF0747237.1"/>
    </source>
</evidence>
<evidence type="ECO:0000259" key="1">
    <source>
        <dbReference type="PROSITE" id="PS50020"/>
    </source>
</evidence>
<dbReference type="InterPro" id="IPR001202">
    <property type="entry name" value="WW_dom"/>
</dbReference>
<dbReference type="VEuPathDB" id="FungiDB:H257_02944"/>
<organism evidence="2 3">
    <name type="scientific">Aphanomyces astaci</name>
    <name type="common">Crayfish plague agent</name>
    <dbReference type="NCBI Taxonomy" id="112090"/>
    <lineage>
        <taxon>Eukaryota</taxon>
        <taxon>Sar</taxon>
        <taxon>Stramenopiles</taxon>
        <taxon>Oomycota</taxon>
        <taxon>Saprolegniomycetes</taxon>
        <taxon>Saprolegniales</taxon>
        <taxon>Verrucalvaceae</taxon>
        <taxon>Aphanomyces</taxon>
    </lineage>
</organism>
<accession>A0A6A5ACP2</accession>
<dbReference type="PROSITE" id="PS50020">
    <property type="entry name" value="WW_DOMAIN_2"/>
    <property type="match status" value="1"/>
</dbReference>
<dbReference type="Proteomes" id="UP000469452">
    <property type="component" value="Unassembled WGS sequence"/>
</dbReference>
<comment type="caution">
    <text evidence="2">The sequence shown here is derived from an EMBL/GenBank/DDBJ whole genome shotgun (WGS) entry which is preliminary data.</text>
</comment>
<proteinExistence type="predicted"/>
<name>A0A6A5ACP2_APHAT</name>
<feature type="domain" description="WW" evidence="1">
    <location>
        <begin position="466"/>
        <end position="500"/>
    </location>
</feature>
<dbReference type="SUPFAM" id="SSF51045">
    <property type="entry name" value="WW domain"/>
    <property type="match status" value="1"/>
</dbReference>
<dbReference type="CDD" id="cd00201">
    <property type="entry name" value="WW"/>
    <property type="match status" value="1"/>
</dbReference>
<dbReference type="SMART" id="SM00456">
    <property type="entry name" value="WW"/>
    <property type="match status" value="1"/>
</dbReference>